<dbReference type="PANTHER" id="PTHR10340:SF57">
    <property type="entry name" value="METALLOPHOS DOMAIN-CONTAINING PROTEIN"/>
    <property type="match status" value="1"/>
</dbReference>
<evidence type="ECO:0000256" key="2">
    <source>
        <dbReference type="ARBA" id="ARBA00023180"/>
    </source>
</evidence>
<sequence>MAWLKAQLQQAREQHKQVWVIGHIAPSIDAYNTIIGGHQVCKGESASMLLGDDHLGSTLIAYADVVRLALFAHTHMDEMLALHDGDRSVAVKIVPSISPINGNHPAFTMADVETSSFILKDYAVYVAPNIAGAGEWSEEYRYSSTYHLPAYDAAAANTLTAGFLHDQASQTASSQAYEKYFFRAMAASARW</sequence>
<dbReference type="EMBL" id="JBHSWI010000001">
    <property type="protein sequence ID" value="MFC6646241.1"/>
    <property type="molecule type" value="Genomic_DNA"/>
</dbReference>
<dbReference type="SUPFAM" id="SSF56300">
    <property type="entry name" value="Metallo-dependent phosphatases"/>
    <property type="match status" value="1"/>
</dbReference>
<organism evidence="3 4">
    <name type="scientific">Granulicella cerasi</name>
    <dbReference type="NCBI Taxonomy" id="741063"/>
    <lineage>
        <taxon>Bacteria</taxon>
        <taxon>Pseudomonadati</taxon>
        <taxon>Acidobacteriota</taxon>
        <taxon>Terriglobia</taxon>
        <taxon>Terriglobales</taxon>
        <taxon>Acidobacteriaceae</taxon>
        <taxon>Granulicella</taxon>
    </lineage>
</organism>
<dbReference type="RefSeq" id="WP_390235239.1">
    <property type="nucleotide sequence ID" value="NZ_JBHSWI010000001.1"/>
</dbReference>
<evidence type="ECO:0000313" key="4">
    <source>
        <dbReference type="Proteomes" id="UP001596391"/>
    </source>
</evidence>
<reference evidence="4" key="1">
    <citation type="journal article" date="2019" name="Int. J. Syst. Evol. Microbiol.">
        <title>The Global Catalogue of Microorganisms (GCM) 10K type strain sequencing project: providing services to taxonomists for standard genome sequencing and annotation.</title>
        <authorList>
            <consortium name="The Broad Institute Genomics Platform"/>
            <consortium name="The Broad Institute Genome Sequencing Center for Infectious Disease"/>
            <person name="Wu L."/>
            <person name="Ma J."/>
        </authorList>
    </citation>
    <scope>NUCLEOTIDE SEQUENCE [LARGE SCALE GENOMIC DNA]</scope>
    <source>
        <strain evidence="4">CGMCC 1.16026</strain>
    </source>
</reference>
<name>A0ABW1ZC29_9BACT</name>
<comment type="caution">
    <text evidence="3">The sequence shown here is derived from an EMBL/GenBank/DDBJ whole genome shotgun (WGS) entry which is preliminary data.</text>
</comment>
<dbReference type="InterPro" id="IPR029052">
    <property type="entry name" value="Metallo-depent_PP-like"/>
</dbReference>
<dbReference type="PANTHER" id="PTHR10340">
    <property type="entry name" value="SPHINGOMYELIN PHOSPHODIESTERASE"/>
    <property type="match status" value="1"/>
</dbReference>
<dbReference type="Proteomes" id="UP001596391">
    <property type="component" value="Unassembled WGS sequence"/>
</dbReference>
<protein>
    <submittedName>
        <fullName evidence="3">Uncharacterized protein</fullName>
    </submittedName>
</protein>
<keyword evidence="2" id="KW-0325">Glycoprotein</keyword>
<evidence type="ECO:0000313" key="3">
    <source>
        <dbReference type="EMBL" id="MFC6646241.1"/>
    </source>
</evidence>
<keyword evidence="4" id="KW-1185">Reference proteome</keyword>
<gene>
    <name evidence="3" type="ORF">ACFQBQ_11730</name>
</gene>
<keyword evidence="1" id="KW-0378">Hydrolase</keyword>
<accession>A0ABW1ZC29</accession>
<evidence type="ECO:0000256" key="1">
    <source>
        <dbReference type="ARBA" id="ARBA00022801"/>
    </source>
</evidence>
<proteinExistence type="predicted"/>